<dbReference type="Proteomes" id="UP000557872">
    <property type="component" value="Unassembled WGS sequence"/>
</dbReference>
<proteinExistence type="predicted"/>
<dbReference type="AlphaFoldDB" id="A0A851GM37"/>
<evidence type="ECO:0000313" key="4">
    <source>
        <dbReference type="Proteomes" id="UP000557872"/>
    </source>
</evidence>
<evidence type="ECO:0000256" key="1">
    <source>
        <dbReference type="SAM" id="SignalP"/>
    </source>
</evidence>
<sequence length="292" mass="30042">MKYKNTMACLGLIASFGTGQAATFFTNANMDNDWSNAGNWDNGLPDGSNDARVNNGHTANIGAAVNGGKPIIGGSSTGIVNVNTGKLSGSDIVVGDGSGGVGILNIASGTTLEIAGAGADLIIGRNGGYGTVDVYGYLDARKATEIRNGMLIMRQGSTHNAIQDEFDVRDTGVMVFETNGTIISTLNGSSVLVELASDSTLDMRLGGVYSVGDTWTIMNGITSFGGVGDDGDGQWGTVYNSTNAGHEFTVHYNDDLGADAGTMVVELTAIPEPSTSALIGLAGISLILRRRM</sequence>
<evidence type="ECO:0000259" key="2">
    <source>
        <dbReference type="Pfam" id="PF07589"/>
    </source>
</evidence>
<keyword evidence="1" id="KW-0732">Signal</keyword>
<evidence type="ECO:0000313" key="3">
    <source>
        <dbReference type="EMBL" id="NWK55860.1"/>
    </source>
</evidence>
<dbReference type="EMBL" id="JACBAZ010000003">
    <property type="protein sequence ID" value="NWK55860.1"/>
    <property type="molecule type" value="Genomic_DNA"/>
</dbReference>
<dbReference type="RefSeq" id="WP_178932397.1">
    <property type="nucleotide sequence ID" value="NZ_JACBAZ010000003.1"/>
</dbReference>
<dbReference type="InterPro" id="IPR013424">
    <property type="entry name" value="Ice-binding_C"/>
</dbReference>
<gene>
    <name evidence="3" type="ORF">HW115_09575</name>
</gene>
<feature type="signal peptide" evidence="1">
    <location>
        <begin position="1"/>
        <end position="21"/>
    </location>
</feature>
<feature type="domain" description="Ice-binding protein C-terminal" evidence="2">
    <location>
        <begin position="269"/>
        <end position="291"/>
    </location>
</feature>
<organism evidence="3 4">
    <name type="scientific">Oceaniferula marina</name>
    <dbReference type="NCBI Taxonomy" id="2748318"/>
    <lineage>
        <taxon>Bacteria</taxon>
        <taxon>Pseudomonadati</taxon>
        <taxon>Verrucomicrobiota</taxon>
        <taxon>Verrucomicrobiia</taxon>
        <taxon>Verrucomicrobiales</taxon>
        <taxon>Verrucomicrobiaceae</taxon>
        <taxon>Oceaniferula</taxon>
    </lineage>
</organism>
<keyword evidence="4" id="KW-1185">Reference proteome</keyword>
<dbReference type="NCBIfam" id="TIGR02595">
    <property type="entry name" value="PEP_CTERM"/>
    <property type="match status" value="1"/>
</dbReference>
<protein>
    <submittedName>
        <fullName evidence="3">PEP-CTERM sorting domain-containing protein</fullName>
    </submittedName>
</protein>
<feature type="chain" id="PRO_5032801036" evidence="1">
    <location>
        <begin position="22"/>
        <end position="292"/>
    </location>
</feature>
<reference evidence="3 4" key="1">
    <citation type="submission" date="2020-07" db="EMBL/GenBank/DDBJ databases">
        <title>Roseicoccus Jingziensis gen. nov., sp. nov., isolated from coastal seawater.</title>
        <authorList>
            <person name="Feng X."/>
        </authorList>
    </citation>
    <scope>NUCLEOTIDE SEQUENCE [LARGE SCALE GENOMIC DNA]</scope>
    <source>
        <strain evidence="3 4">N1E253</strain>
    </source>
</reference>
<name>A0A851GM37_9BACT</name>
<dbReference type="Pfam" id="PF07589">
    <property type="entry name" value="PEP-CTERM"/>
    <property type="match status" value="1"/>
</dbReference>
<accession>A0A851GM37</accession>
<comment type="caution">
    <text evidence="3">The sequence shown here is derived from an EMBL/GenBank/DDBJ whole genome shotgun (WGS) entry which is preliminary data.</text>
</comment>